<dbReference type="AlphaFoldDB" id="A0A117M6S4"/>
<organism evidence="6 7">
    <name type="scientific">candidate division TA06 bacterium 34_109</name>
    <dbReference type="NCBI Taxonomy" id="1635277"/>
    <lineage>
        <taxon>Bacteria</taxon>
        <taxon>Bacteria division TA06</taxon>
    </lineage>
</organism>
<feature type="transmembrane region" description="Helical" evidence="4">
    <location>
        <begin position="112"/>
        <end position="132"/>
    </location>
</feature>
<protein>
    <submittedName>
        <fullName evidence="6">Major Facilitator Superfamily</fullName>
    </submittedName>
</protein>
<dbReference type="InterPro" id="IPR036259">
    <property type="entry name" value="MFS_trans_sf"/>
</dbReference>
<gene>
    <name evidence="6" type="ORF">XE03_0654</name>
</gene>
<evidence type="ECO:0000256" key="3">
    <source>
        <dbReference type="ARBA" id="ARBA00023136"/>
    </source>
</evidence>
<feature type="transmembrane region" description="Helical" evidence="4">
    <location>
        <begin position="295"/>
        <end position="322"/>
    </location>
</feature>
<dbReference type="PANTHER" id="PTHR23520:SF5">
    <property type="entry name" value="TRANSPORTER, PUTATIVE (AFU_ORTHOLOGUE AFUA_3G04000)-RELATED"/>
    <property type="match status" value="1"/>
</dbReference>
<feature type="transmembrane region" description="Helical" evidence="4">
    <location>
        <begin position="59"/>
        <end position="79"/>
    </location>
</feature>
<dbReference type="Gene3D" id="1.20.1250.20">
    <property type="entry name" value="MFS general substrate transporter like domains"/>
    <property type="match status" value="2"/>
</dbReference>
<dbReference type="EMBL" id="LGGX01000004">
    <property type="protein sequence ID" value="KUK87487.1"/>
    <property type="molecule type" value="Genomic_DNA"/>
</dbReference>
<dbReference type="Pfam" id="PF07690">
    <property type="entry name" value="MFS_1"/>
    <property type="match status" value="2"/>
</dbReference>
<feature type="transmembrane region" description="Helical" evidence="4">
    <location>
        <begin position="225"/>
        <end position="250"/>
    </location>
</feature>
<sequence length="411" mass="46181">MLKIKRTLNYYKKILKAINRNAYFYLLGNLFSGFGFSAFTLLFNIYLKSLNIGESKIGNLLSTGTFTTALLILPAAYIVKRTDVKKFFIISPILTVTGYFLAIQSSTFQLRMLGFILAGISAAFTSVISGPFIMSVSDSVTRTFLFSLNQATMLTAGISGNLVSGFLPNIIKRFGFSEVKSLKYAIFFHLLFVIISLFFFSKIKVKKIYNSTFKDKVKFNTNLKILFYLVMPPLIIGLGAGMTIPFLNLYFKTIFHLSPSTIGIIFSIAQLLTILGSLLSPLLAKKFGLINTIIITQIVSIPFLFILGFSYFFPLVLISFFLRNALMNMGSPLSLNFSLEVVDPEDRSFTSGLLSLAWLASWGLTANFGGYFIEKTGYRIPFTFTIICYFTSSLLYFILLRPLEKRIRTSK</sequence>
<feature type="transmembrane region" description="Helical" evidence="4">
    <location>
        <begin position="86"/>
        <end position="106"/>
    </location>
</feature>
<dbReference type="GO" id="GO:0022857">
    <property type="term" value="F:transmembrane transporter activity"/>
    <property type="evidence" value="ECO:0007669"/>
    <property type="project" value="InterPro"/>
</dbReference>
<feature type="transmembrane region" description="Helical" evidence="4">
    <location>
        <begin position="21"/>
        <end position="47"/>
    </location>
</feature>
<dbReference type="InterPro" id="IPR020846">
    <property type="entry name" value="MFS_dom"/>
</dbReference>
<evidence type="ECO:0000313" key="7">
    <source>
        <dbReference type="Proteomes" id="UP000053467"/>
    </source>
</evidence>
<dbReference type="Proteomes" id="UP000053467">
    <property type="component" value="Unassembled WGS sequence"/>
</dbReference>
<keyword evidence="2 4" id="KW-1133">Transmembrane helix</keyword>
<evidence type="ECO:0000256" key="4">
    <source>
        <dbReference type="SAM" id="Phobius"/>
    </source>
</evidence>
<dbReference type="PANTHER" id="PTHR23520">
    <property type="entry name" value="TRANSPORTER, PUTATIVE (AFU_ORTHOLOGUE AFUA_3G04000)-RELATED"/>
    <property type="match status" value="1"/>
</dbReference>
<feature type="transmembrane region" description="Helical" evidence="4">
    <location>
        <begin position="144"/>
        <end position="164"/>
    </location>
</feature>
<dbReference type="InterPro" id="IPR011701">
    <property type="entry name" value="MFS"/>
</dbReference>
<dbReference type="PROSITE" id="PS50850">
    <property type="entry name" value="MFS"/>
    <property type="match status" value="1"/>
</dbReference>
<feature type="transmembrane region" description="Helical" evidence="4">
    <location>
        <begin position="184"/>
        <end position="205"/>
    </location>
</feature>
<feature type="domain" description="Major facilitator superfamily (MFS) profile" evidence="5">
    <location>
        <begin position="225"/>
        <end position="411"/>
    </location>
</feature>
<proteinExistence type="predicted"/>
<feature type="transmembrane region" description="Helical" evidence="4">
    <location>
        <begin position="380"/>
        <end position="399"/>
    </location>
</feature>
<evidence type="ECO:0000256" key="2">
    <source>
        <dbReference type="ARBA" id="ARBA00022989"/>
    </source>
</evidence>
<evidence type="ECO:0000259" key="5">
    <source>
        <dbReference type="PROSITE" id="PS50850"/>
    </source>
</evidence>
<evidence type="ECO:0000313" key="6">
    <source>
        <dbReference type="EMBL" id="KUK87487.1"/>
    </source>
</evidence>
<accession>A0A117M6S4</accession>
<keyword evidence="1 4" id="KW-0812">Transmembrane</keyword>
<comment type="caution">
    <text evidence="6">The sequence shown here is derived from an EMBL/GenBank/DDBJ whole genome shotgun (WGS) entry which is preliminary data.</text>
</comment>
<reference evidence="7" key="1">
    <citation type="journal article" date="2015" name="MBio">
        <title>Genome-Resolved Metagenomic Analysis Reveals Roles for Candidate Phyla and Other Microbial Community Members in Biogeochemical Transformations in Oil Reservoirs.</title>
        <authorList>
            <person name="Hu P."/>
            <person name="Tom L."/>
            <person name="Singh A."/>
            <person name="Thomas B.C."/>
            <person name="Baker B.J."/>
            <person name="Piceno Y.M."/>
            <person name="Andersen G.L."/>
            <person name="Banfield J.F."/>
        </authorList>
    </citation>
    <scope>NUCLEOTIDE SEQUENCE [LARGE SCALE GENOMIC DNA]</scope>
</reference>
<dbReference type="SUPFAM" id="SSF103473">
    <property type="entry name" value="MFS general substrate transporter"/>
    <property type="match status" value="1"/>
</dbReference>
<feature type="transmembrane region" description="Helical" evidence="4">
    <location>
        <begin position="262"/>
        <end position="283"/>
    </location>
</feature>
<name>A0A117M6S4_UNCT6</name>
<keyword evidence="3 4" id="KW-0472">Membrane</keyword>
<evidence type="ECO:0000256" key="1">
    <source>
        <dbReference type="ARBA" id="ARBA00022692"/>
    </source>
</evidence>